<name>A0ABV7WZW3_9HYPH</name>
<feature type="region of interest" description="Disordered" evidence="1">
    <location>
        <begin position="41"/>
        <end position="80"/>
    </location>
</feature>
<evidence type="ECO:0008006" key="4">
    <source>
        <dbReference type="Google" id="ProtNLM"/>
    </source>
</evidence>
<keyword evidence="3" id="KW-1185">Reference proteome</keyword>
<dbReference type="RefSeq" id="WP_380096123.1">
    <property type="nucleotide sequence ID" value="NZ_JBHRYD010000004.1"/>
</dbReference>
<evidence type="ECO:0000313" key="2">
    <source>
        <dbReference type="EMBL" id="MFC3704482.1"/>
    </source>
</evidence>
<comment type="caution">
    <text evidence="2">The sequence shown here is derived from an EMBL/GenBank/DDBJ whole genome shotgun (WGS) entry which is preliminary data.</text>
</comment>
<feature type="compositionally biased region" description="Basic and acidic residues" evidence="1">
    <location>
        <begin position="41"/>
        <end position="58"/>
    </location>
</feature>
<protein>
    <recommendedName>
        <fullName evidence="4">Rho termination factor N-terminal domain-containing protein</fullName>
    </recommendedName>
</protein>
<gene>
    <name evidence="2" type="ORF">ACFOOL_06915</name>
</gene>
<feature type="compositionally biased region" description="Basic and acidic residues" evidence="1">
    <location>
        <begin position="69"/>
        <end position="79"/>
    </location>
</feature>
<dbReference type="EMBL" id="JBHRYD010000004">
    <property type="protein sequence ID" value="MFC3704482.1"/>
    <property type="molecule type" value="Genomic_DNA"/>
</dbReference>
<sequence length="105" mass="11272">MRIEITGRGIYGTAGEVAIGTIIEVSEEPKGLDGRYRVLADEKGKEPVTNPLDHDGDGKAGGAKPNDPPSERDELKKQASELGIEYPKNISTEKLKELIDAKLAA</sequence>
<dbReference type="Proteomes" id="UP001595613">
    <property type="component" value="Unassembled WGS sequence"/>
</dbReference>
<accession>A0ABV7WZW3</accession>
<organism evidence="2 3">
    <name type="scientific">Devosia honganensis</name>
    <dbReference type="NCBI Taxonomy" id="1610527"/>
    <lineage>
        <taxon>Bacteria</taxon>
        <taxon>Pseudomonadati</taxon>
        <taxon>Pseudomonadota</taxon>
        <taxon>Alphaproteobacteria</taxon>
        <taxon>Hyphomicrobiales</taxon>
        <taxon>Devosiaceae</taxon>
        <taxon>Devosia</taxon>
    </lineage>
</organism>
<proteinExistence type="predicted"/>
<reference evidence="3" key="1">
    <citation type="journal article" date="2019" name="Int. J. Syst. Evol. Microbiol.">
        <title>The Global Catalogue of Microorganisms (GCM) 10K type strain sequencing project: providing services to taxonomists for standard genome sequencing and annotation.</title>
        <authorList>
            <consortium name="The Broad Institute Genomics Platform"/>
            <consortium name="The Broad Institute Genome Sequencing Center for Infectious Disease"/>
            <person name="Wu L."/>
            <person name="Ma J."/>
        </authorList>
    </citation>
    <scope>NUCLEOTIDE SEQUENCE [LARGE SCALE GENOMIC DNA]</scope>
    <source>
        <strain evidence="3">KCTC 42281</strain>
    </source>
</reference>
<evidence type="ECO:0000256" key="1">
    <source>
        <dbReference type="SAM" id="MobiDB-lite"/>
    </source>
</evidence>
<evidence type="ECO:0000313" key="3">
    <source>
        <dbReference type="Proteomes" id="UP001595613"/>
    </source>
</evidence>